<keyword evidence="1" id="KW-0732">Signal</keyword>
<gene>
    <name evidence="2" type="ORF">HNQ88_002470</name>
</gene>
<protein>
    <submittedName>
        <fullName evidence="2">Uncharacterized protein</fullName>
    </submittedName>
</protein>
<proteinExistence type="predicted"/>
<name>A0AAE3XMQ9_9BACT</name>
<feature type="chain" id="PRO_5042216419" evidence="1">
    <location>
        <begin position="23"/>
        <end position="184"/>
    </location>
</feature>
<sequence>MKKVIKYTLAILVSCILFSCSSDEISNVVVPPLTYIQGGTYQLLSVDAFDREGNPLPTDTLNQFFKDIKLFSDSNYFFTFNETTTFRGEPIYEVRAGDSVITHAINVHGRLGLFDLFNNEVWLGKLYGFRIVPTGFELYTYYYTVHRLDEVWNWEMNFWGVAPMPYDEYPINLITATFVNSDNR</sequence>
<feature type="signal peptide" evidence="1">
    <location>
        <begin position="1"/>
        <end position="22"/>
    </location>
</feature>
<keyword evidence="3" id="KW-1185">Reference proteome</keyword>
<evidence type="ECO:0000313" key="3">
    <source>
        <dbReference type="Proteomes" id="UP001185092"/>
    </source>
</evidence>
<evidence type="ECO:0000256" key="1">
    <source>
        <dbReference type="SAM" id="SignalP"/>
    </source>
</evidence>
<dbReference type="AlphaFoldDB" id="A0AAE3XMQ9"/>
<accession>A0AAE3XMQ9</accession>
<dbReference type="EMBL" id="JAVDQD010000002">
    <property type="protein sequence ID" value="MDR6239433.1"/>
    <property type="molecule type" value="Genomic_DNA"/>
</dbReference>
<comment type="caution">
    <text evidence="2">The sequence shown here is derived from an EMBL/GenBank/DDBJ whole genome shotgun (WGS) entry which is preliminary data.</text>
</comment>
<evidence type="ECO:0000313" key="2">
    <source>
        <dbReference type="EMBL" id="MDR6239433.1"/>
    </source>
</evidence>
<organism evidence="2 3">
    <name type="scientific">Aureibacter tunicatorum</name>
    <dbReference type="NCBI Taxonomy" id="866807"/>
    <lineage>
        <taxon>Bacteria</taxon>
        <taxon>Pseudomonadati</taxon>
        <taxon>Bacteroidota</taxon>
        <taxon>Cytophagia</taxon>
        <taxon>Cytophagales</taxon>
        <taxon>Persicobacteraceae</taxon>
        <taxon>Aureibacter</taxon>
    </lineage>
</organism>
<dbReference type="RefSeq" id="WP_309939098.1">
    <property type="nucleotide sequence ID" value="NZ_AP025305.1"/>
</dbReference>
<dbReference type="Proteomes" id="UP001185092">
    <property type="component" value="Unassembled WGS sequence"/>
</dbReference>
<dbReference type="PROSITE" id="PS51257">
    <property type="entry name" value="PROKAR_LIPOPROTEIN"/>
    <property type="match status" value="1"/>
</dbReference>
<reference evidence="2" key="1">
    <citation type="submission" date="2023-07" db="EMBL/GenBank/DDBJ databases">
        <title>Genomic Encyclopedia of Type Strains, Phase IV (KMG-IV): sequencing the most valuable type-strain genomes for metagenomic binning, comparative biology and taxonomic classification.</title>
        <authorList>
            <person name="Goeker M."/>
        </authorList>
    </citation>
    <scope>NUCLEOTIDE SEQUENCE</scope>
    <source>
        <strain evidence="2">DSM 26174</strain>
    </source>
</reference>